<dbReference type="InterPro" id="IPR033121">
    <property type="entry name" value="PEPTIDASE_A1"/>
</dbReference>
<dbReference type="EMBL" id="PDLN01000004">
    <property type="protein sequence ID" value="RDW87370.1"/>
    <property type="molecule type" value="Genomic_DNA"/>
</dbReference>
<dbReference type="OrthoDB" id="4074350at2759"/>
<accession>A0A3D8SM39</accession>
<dbReference type="Gene3D" id="2.40.70.10">
    <property type="entry name" value="Acid Proteases"/>
    <property type="match status" value="1"/>
</dbReference>
<evidence type="ECO:0000259" key="3">
    <source>
        <dbReference type="PROSITE" id="PS51767"/>
    </source>
</evidence>
<dbReference type="InterPro" id="IPR021109">
    <property type="entry name" value="Peptidase_aspartic_dom_sf"/>
</dbReference>
<evidence type="ECO:0000256" key="1">
    <source>
        <dbReference type="SAM" id="Phobius"/>
    </source>
</evidence>
<evidence type="ECO:0000256" key="2">
    <source>
        <dbReference type="SAM" id="SignalP"/>
    </source>
</evidence>
<dbReference type="Proteomes" id="UP000256328">
    <property type="component" value="Unassembled WGS sequence"/>
</dbReference>
<evidence type="ECO:0000313" key="4">
    <source>
        <dbReference type="EMBL" id="RDW87370.1"/>
    </source>
</evidence>
<protein>
    <recommendedName>
        <fullName evidence="3">Peptidase A1 domain-containing protein</fullName>
    </recommendedName>
</protein>
<feature type="domain" description="Peptidase A1" evidence="3">
    <location>
        <begin position="40"/>
        <end position="409"/>
    </location>
</feature>
<feature type="chain" id="PRO_5017610670" description="Peptidase A1 domain-containing protein" evidence="2">
    <location>
        <begin position="21"/>
        <end position="587"/>
    </location>
</feature>
<sequence>MAALIWSITVLYFLVDFSCAISPRAIEWSSKVYGPDGPWQAVSIAIGTPGQKIDLYPGGFFNSVIYASSLCATVCDAQVAGLYDPSASTTQFSFPEVPTLTNSFSSGVGGVNASFIFDNLNVLSTGSDPPAVVPSFDMQVWTAGFNVLPNGVKYPLEIGNLALGARDVNQTWQRGAGQPDINGTMLPSGLFAAGLVPSNSYGLHIGSVALSIPASLYIGGYDQTRVLGQVSTQPYGLNFLPIDLLDIGIGVAVGESPFGFSSRGDLLAKGNSTIGSALQVHVDSVAPYLNLPQSTCDALALDLPVTFQPDYNIYFWNTSDPLYEKIISSPSFLGFTFRLNNSISQNMTINAPFSLLNLTLTSPLVSEPTQYFPCYPITDSSPYILGKAFLQAAFVGVTWQTNDDGVWFLAQAPAPNTPTPSLGVVTTIGPADKFIVASDNSWIDTWSHTWTPIGTNTINIPTAGTTSLASSTGASSNTSARHGISNGAIAGVIVGTVSVLIALGLGCYFTKMKLRSRVRSSSSMQRAGVAASSLSQGSELENKWAADYGPWKTDGTTTKGAMELHNFYKRPRLSYSLARSGHFELEG</sequence>
<organism evidence="4 5">
    <name type="scientific">Coleophoma crateriformis</name>
    <dbReference type="NCBI Taxonomy" id="565419"/>
    <lineage>
        <taxon>Eukaryota</taxon>
        <taxon>Fungi</taxon>
        <taxon>Dikarya</taxon>
        <taxon>Ascomycota</taxon>
        <taxon>Pezizomycotina</taxon>
        <taxon>Leotiomycetes</taxon>
        <taxon>Helotiales</taxon>
        <taxon>Dermateaceae</taxon>
        <taxon>Coleophoma</taxon>
    </lineage>
</organism>
<feature type="signal peptide" evidence="2">
    <location>
        <begin position="1"/>
        <end position="20"/>
    </location>
</feature>
<reference evidence="4 5" key="1">
    <citation type="journal article" date="2018" name="IMA Fungus">
        <title>IMA Genome-F 9: Draft genome sequence of Annulohypoxylon stygium, Aspergillus mulundensis, Berkeleyomyces basicola (syn. Thielaviopsis basicola), Ceratocystis smalleyi, two Cercospora beticola strains, Coleophoma cylindrospora, Fusarium fracticaudum, Phialophora cf. hyalina, and Morchella septimelata.</title>
        <authorList>
            <person name="Wingfield B.D."/>
            <person name="Bills G.F."/>
            <person name="Dong Y."/>
            <person name="Huang W."/>
            <person name="Nel W.J."/>
            <person name="Swalarsk-Parry B.S."/>
            <person name="Vaghefi N."/>
            <person name="Wilken P.M."/>
            <person name="An Z."/>
            <person name="de Beer Z.W."/>
            <person name="De Vos L."/>
            <person name="Chen L."/>
            <person name="Duong T.A."/>
            <person name="Gao Y."/>
            <person name="Hammerbacher A."/>
            <person name="Kikkert J.R."/>
            <person name="Li Y."/>
            <person name="Li H."/>
            <person name="Li K."/>
            <person name="Li Q."/>
            <person name="Liu X."/>
            <person name="Ma X."/>
            <person name="Naidoo K."/>
            <person name="Pethybridge S.J."/>
            <person name="Sun J."/>
            <person name="Steenkamp E.T."/>
            <person name="van der Nest M.A."/>
            <person name="van Wyk S."/>
            <person name="Wingfield M.J."/>
            <person name="Xiong C."/>
            <person name="Yue Q."/>
            <person name="Zhang X."/>
        </authorList>
    </citation>
    <scope>NUCLEOTIDE SEQUENCE [LARGE SCALE GENOMIC DNA]</scope>
    <source>
        <strain evidence="4 5">BP5796</strain>
    </source>
</reference>
<evidence type="ECO:0000313" key="5">
    <source>
        <dbReference type="Proteomes" id="UP000256328"/>
    </source>
</evidence>
<keyword evidence="2" id="KW-0732">Signal</keyword>
<keyword evidence="1" id="KW-1133">Transmembrane helix</keyword>
<gene>
    <name evidence="4" type="ORF">BP5796_03064</name>
</gene>
<comment type="caution">
    <text evidence="4">The sequence shown here is derived from an EMBL/GenBank/DDBJ whole genome shotgun (WGS) entry which is preliminary data.</text>
</comment>
<name>A0A3D8SM39_9HELO</name>
<dbReference type="AlphaFoldDB" id="A0A3D8SM39"/>
<keyword evidence="5" id="KW-1185">Reference proteome</keyword>
<feature type="transmembrane region" description="Helical" evidence="1">
    <location>
        <begin position="488"/>
        <end position="509"/>
    </location>
</feature>
<keyword evidence="1" id="KW-0472">Membrane</keyword>
<dbReference type="SUPFAM" id="SSF50630">
    <property type="entry name" value="Acid proteases"/>
    <property type="match status" value="1"/>
</dbReference>
<proteinExistence type="predicted"/>
<keyword evidence="1" id="KW-0812">Transmembrane</keyword>
<dbReference type="PROSITE" id="PS51767">
    <property type="entry name" value="PEPTIDASE_A1"/>
    <property type="match status" value="1"/>
</dbReference>